<feature type="domain" description="Protein kinase" evidence="8">
    <location>
        <begin position="14"/>
        <end position="273"/>
    </location>
</feature>
<dbReference type="GO" id="GO:0005737">
    <property type="term" value="C:cytoplasm"/>
    <property type="evidence" value="ECO:0007669"/>
    <property type="project" value="TreeGrafter"/>
</dbReference>
<keyword evidence="2" id="KW-0808">Transferase</keyword>
<dbReference type="WBParaSite" id="Csp11.Scaffold628.g7176.t1">
    <property type="protein sequence ID" value="Csp11.Scaffold628.g7176.t1"/>
    <property type="gene ID" value="Csp11.Scaffold628.g7176"/>
</dbReference>
<dbReference type="PROSITE" id="PS50011">
    <property type="entry name" value="PROTEIN_KINASE_DOM"/>
    <property type="match status" value="1"/>
</dbReference>
<evidence type="ECO:0000313" key="10">
    <source>
        <dbReference type="WBParaSite" id="Csp11.Scaffold628.g7176.t1"/>
    </source>
</evidence>
<reference evidence="10" key="1">
    <citation type="submission" date="2016-11" db="UniProtKB">
        <authorList>
            <consortium name="WormBaseParasite"/>
        </authorList>
    </citation>
    <scope>IDENTIFICATION</scope>
</reference>
<dbReference type="eggNOG" id="KOG0590">
    <property type="taxonomic scope" value="Eukaryota"/>
</dbReference>
<comment type="similarity">
    <text evidence="7">Belongs to the protein kinase superfamily.</text>
</comment>
<accession>A0A1I7TLR7</accession>
<dbReference type="InterPro" id="IPR011009">
    <property type="entry name" value="Kinase-like_dom_sf"/>
</dbReference>
<keyword evidence="5 6" id="KW-0067">ATP-binding</keyword>
<name>A0A1I7TLR7_9PELO</name>
<dbReference type="GO" id="GO:0030111">
    <property type="term" value="P:regulation of Wnt signaling pathway"/>
    <property type="evidence" value="ECO:0007669"/>
    <property type="project" value="TreeGrafter"/>
</dbReference>
<organism evidence="9 10">
    <name type="scientific">Caenorhabditis tropicalis</name>
    <dbReference type="NCBI Taxonomy" id="1561998"/>
    <lineage>
        <taxon>Eukaryota</taxon>
        <taxon>Metazoa</taxon>
        <taxon>Ecdysozoa</taxon>
        <taxon>Nematoda</taxon>
        <taxon>Chromadorea</taxon>
        <taxon>Rhabditida</taxon>
        <taxon>Rhabditina</taxon>
        <taxon>Rhabditomorpha</taxon>
        <taxon>Rhabditoidea</taxon>
        <taxon>Rhabditidae</taxon>
        <taxon>Peloderinae</taxon>
        <taxon>Caenorhabditis</taxon>
    </lineage>
</organism>
<keyword evidence="3 6" id="KW-0547">Nucleotide-binding</keyword>
<evidence type="ECO:0000256" key="2">
    <source>
        <dbReference type="ARBA" id="ARBA00022679"/>
    </source>
</evidence>
<evidence type="ECO:0000259" key="8">
    <source>
        <dbReference type="PROSITE" id="PS50011"/>
    </source>
</evidence>
<dbReference type="SUPFAM" id="SSF56112">
    <property type="entry name" value="Protein kinase-like (PK-like)"/>
    <property type="match status" value="1"/>
</dbReference>
<dbReference type="GO" id="GO:0006974">
    <property type="term" value="P:DNA damage response"/>
    <property type="evidence" value="ECO:0007669"/>
    <property type="project" value="TreeGrafter"/>
</dbReference>
<feature type="binding site" evidence="6">
    <location>
        <position position="44"/>
    </location>
    <ligand>
        <name>ATP</name>
        <dbReference type="ChEBI" id="CHEBI:30616"/>
    </ligand>
</feature>
<evidence type="ECO:0000256" key="5">
    <source>
        <dbReference type="ARBA" id="ARBA00022840"/>
    </source>
</evidence>
<evidence type="ECO:0000256" key="6">
    <source>
        <dbReference type="PROSITE-ProRule" id="PRU10141"/>
    </source>
</evidence>
<protein>
    <submittedName>
        <fullName evidence="10">Protein kinase domain-containing protein</fullName>
    </submittedName>
</protein>
<dbReference type="AlphaFoldDB" id="A0A1I7TLR7"/>
<dbReference type="PROSITE" id="PS00108">
    <property type="entry name" value="PROTEIN_KINASE_ST"/>
    <property type="match status" value="1"/>
</dbReference>
<dbReference type="GO" id="GO:0007165">
    <property type="term" value="P:signal transduction"/>
    <property type="evidence" value="ECO:0007669"/>
    <property type="project" value="TreeGrafter"/>
</dbReference>
<dbReference type="InterPro" id="IPR000719">
    <property type="entry name" value="Prot_kinase_dom"/>
</dbReference>
<dbReference type="PANTHER" id="PTHR43895">
    <property type="entry name" value="CALCIUM/CALMODULIN-DEPENDENT PROTEIN KINASE KINASE-RELATED"/>
    <property type="match status" value="1"/>
</dbReference>
<dbReference type="PROSITE" id="PS00107">
    <property type="entry name" value="PROTEIN_KINASE_ATP"/>
    <property type="match status" value="1"/>
</dbReference>
<evidence type="ECO:0000256" key="1">
    <source>
        <dbReference type="ARBA" id="ARBA00022527"/>
    </source>
</evidence>
<evidence type="ECO:0000313" key="9">
    <source>
        <dbReference type="Proteomes" id="UP000095282"/>
    </source>
</evidence>
<keyword evidence="4" id="KW-0418">Kinase</keyword>
<dbReference type="STRING" id="1561998.A0A1I7TLR7"/>
<dbReference type="Proteomes" id="UP000095282">
    <property type="component" value="Unplaced"/>
</dbReference>
<dbReference type="InterPro" id="IPR017441">
    <property type="entry name" value="Protein_kinase_ATP_BS"/>
</dbReference>
<dbReference type="Gene3D" id="1.10.510.10">
    <property type="entry name" value="Transferase(Phosphotransferase) domain 1"/>
    <property type="match status" value="1"/>
</dbReference>
<dbReference type="GO" id="GO:0030010">
    <property type="term" value="P:establishment of cell polarity"/>
    <property type="evidence" value="ECO:0007669"/>
    <property type="project" value="TreeGrafter"/>
</dbReference>
<dbReference type="SMART" id="SM00220">
    <property type="entry name" value="S_TKc"/>
    <property type="match status" value="1"/>
</dbReference>
<proteinExistence type="inferred from homology"/>
<dbReference type="GO" id="GO:0005634">
    <property type="term" value="C:nucleus"/>
    <property type="evidence" value="ECO:0007669"/>
    <property type="project" value="TreeGrafter"/>
</dbReference>
<dbReference type="GO" id="GO:0005524">
    <property type="term" value="F:ATP binding"/>
    <property type="evidence" value="ECO:0007669"/>
    <property type="project" value="UniProtKB-UniRule"/>
</dbReference>
<dbReference type="PANTHER" id="PTHR43895:SF150">
    <property type="entry name" value="SERINE_THREONINE-PROTEIN KINASE STK11"/>
    <property type="match status" value="1"/>
</dbReference>
<dbReference type="PIRSF" id="PIRSF000654">
    <property type="entry name" value="Integrin-linked_kinase"/>
    <property type="match status" value="1"/>
</dbReference>
<dbReference type="Pfam" id="PF00069">
    <property type="entry name" value="Pkinase"/>
    <property type="match status" value="1"/>
</dbReference>
<dbReference type="InterPro" id="IPR008271">
    <property type="entry name" value="Ser/Thr_kinase_AS"/>
</dbReference>
<keyword evidence="1 7" id="KW-0723">Serine/threonine-protein kinase</keyword>
<dbReference type="GO" id="GO:0004674">
    <property type="term" value="F:protein serine/threonine kinase activity"/>
    <property type="evidence" value="ECO:0007669"/>
    <property type="project" value="UniProtKB-KW"/>
</dbReference>
<evidence type="ECO:0000256" key="3">
    <source>
        <dbReference type="ARBA" id="ARBA00022741"/>
    </source>
</evidence>
<dbReference type="GO" id="GO:1901610">
    <property type="term" value="P:positive regulation of vesicle transport along microtubule"/>
    <property type="evidence" value="ECO:0007669"/>
    <property type="project" value="TreeGrafter"/>
</dbReference>
<evidence type="ECO:0000256" key="7">
    <source>
        <dbReference type="RuleBase" id="RU000304"/>
    </source>
</evidence>
<evidence type="ECO:0000256" key="4">
    <source>
        <dbReference type="ARBA" id="ARBA00022777"/>
    </source>
</evidence>
<sequence length="276" mass="31206">MKLSDSYVIAGMHCSIVECLGSGSFGDVGLAKTKDAHNKFVALKIVKRGQMATDEFKIHMKLSKRDRQGFVPHLYGMVSKPKQIVFAMEYLGNGDLNERTKFGRLTATQVKSYFKQLILGVKFIHKHGFVHGDLKPANLLLSSSNKLKIADFGLACVYRIGKIEQEVPARRGTPVYLAPESRNADEDDTVRGPPVDIWATGIILVNLMTKCRHPWTSALENNRAYQNWRNNIADEANLWNGFPDDVMDLLRRILCHEFDDRATIDEIISHPYLKQC</sequence>
<keyword evidence="9" id="KW-1185">Reference proteome</keyword>